<evidence type="ECO:0008006" key="3">
    <source>
        <dbReference type="Google" id="ProtNLM"/>
    </source>
</evidence>
<dbReference type="OrthoDB" id="3690091at2"/>
<comment type="caution">
    <text evidence="1">The sequence shown here is derived from an EMBL/GenBank/DDBJ whole genome shotgun (WGS) entry which is preliminary data.</text>
</comment>
<dbReference type="Proteomes" id="UP000266385">
    <property type="component" value="Unassembled WGS sequence"/>
</dbReference>
<reference evidence="1 2" key="1">
    <citation type="submission" date="2018-08" db="EMBL/GenBank/DDBJ databases">
        <title>Henriciella mobilis sp. nov., isolated from seawater.</title>
        <authorList>
            <person name="Cheng H."/>
            <person name="Wu Y.-H."/>
            <person name="Xu X.-W."/>
            <person name="Guo L.-L."/>
        </authorList>
    </citation>
    <scope>NUCLEOTIDE SEQUENCE [LARGE SCALE GENOMIC DNA]</scope>
    <source>
        <strain evidence="1 2">JN25</strain>
    </source>
</reference>
<gene>
    <name evidence="1" type="ORF">D1223_06010</name>
</gene>
<dbReference type="EMBL" id="QWFX01000006">
    <property type="protein sequence ID" value="RIJ30201.1"/>
    <property type="molecule type" value="Genomic_DNA"/>
</dbReference>
<sequence length="142" mass="15479">MAESPPAPPYARFLGHWELDPASCRYEQGDPPASGQYIIREEVGLLVFDMAWTDKAGDAHTASFSGKADGVAVPFEGTDLIDSFVIAAESPSELNSSAYLKGEKLMQATRTLIDDETMRIVQTVYLPDGSAPSNRSVYYKRG</sequence>
<organism evidence="1 2">
    <name type="scientific">Henriciella mobilis</name>
    <dbReference type="NCBI Taxonomy" id="2305467"/>
    <lineage>
        <taxon>Bacteria</taxon>
        <taxon>Pseudomonadati</taxon>
        <taxon>Pseudomonadota</taxon>
        <taxon>Alphaproteobacteria</taxon>
        <taxon>Hyphomonadales</taxon>
        <taxon>Hyphomonadaceae</taxon>
        <taxon>Henriciella</taxon>
    </lineage>
</organism>
<keyword evidence="2" id="KW-1185">Reference proteome</keyword>
<proteinExistence type="predicted"/>
<evidence type="ECO:0000313" key="2">
    <source>
        <dbReference type="Proteomes" id="UP000266385"/>
    </source>
</evidence>
<protein>
    <recommendedName>
        <fullName evidence="3">Lipocalin-like domain-containing protein</fullName>
    </recommendedName>
</protein>
<dbReference type="AlphaFoldDB" id="A0A399RI01"/>
<dbReference type="RefSeq" id="WP_119375520.1">
    <property type="nucleotide sequence ID" value="NZ_QWFX01000006.1"/>
</dbReference>
<evidence type="ECO:0000313" key="1">
    <source>
        <dbReference type="EMBL" id="RIJ30201.1"/>
    </source>
</evidence>
<name>A0A399RI01_9PROT</name>
<accession>A0A399RI01</accession>